<evidence type="ECO:0000256" key="3">
    <source>
        <dbReference type="ARBA" id="ARBA00023163"/>
    </source>
</evidence>
<evidence type="ECO:0000256" key="1">
    <source>
        <dbReference type="ARBA" id="ARBA00023015"/>
    </source>
</evidence>
<dbReference type="Proteomes" id="UP000178348">
    <property type="component" value="Unassembled WGS sequence"/>
</dbReference>
<dbReference type="NCBIfam" id="NF033788">
    <property type="entry name" value="HTH_metalloreg"/>
    <property type="match status" value="1"/>
</dbReference>
<dbReference type="PRINTS" id="PR00778">
    <property type="entry name" value="HTHARSR"/>
</dbReference>
<evidence type="ECO:0000256" key="2">
    <source>
        <dbReference type="ARBA" id="ARBA00023125"/>
    </source>
</evidence>
<protein>
    <recommendedName>
        <fullName evidence="4">HTH arsR-type domain-containing protein</fullName>
    </recommendedName>
</protein>
<dbReference type="InterPro" id="IPR051081">
    <property type="entry name" value="HTH_MetalResp_TranReg"/>
</dbReference>
<dbReference type="GO" id="GO:0003700">
    <property type="term" value="F:DNA-binding transcription factor activity"/>
    <property type="evidence" value="ECO:0007669"/>
    <property type="project" value="InterPro"/>
</dbReference>
<keyword evidence="3" id="KW-0804">Transcription</keyword>
<comment type="caution">
    <text evidence="5">The sequence shown here is derived from an EMBL/GenBank/DDBJ whole genome shotgun (WGS) entry which is preliminary data.</text>
</comment>
<dbReference type="Gene3D" id="1.10.10.10">
    <property type="entry name" value="Winged helix-like DNA-binding domain superfamily/Winged helix DNA-binding domain"/>
    <property type="match status" value="1"/>
</dbReference>
<evidence type="ECO:0000313" key="6">
    <source>
        <dbReference type="Proteomes" id="UP000178348"/>
    </source>
</evidence>
<dbReference type="AlphaFoldDB" id="A0A1G2CMP7"/>
<dbReference type="InterPro" id="IPR036388">
    <property type="entry name" value="WH-like_DNA-bd_sf"/>
</dbReference>
<dbReference type="Pfam" id="PF01022">
    <property type="entry name" value="HTH_5"/>
    <property type="match status" value="1"/>
</dbReference>
<dbReference type="GO" id="GO:0003677">
    <property type="term" value="F:DNA binding"/>
    <property type="evidence" value="ECO:0007669"/>
    <property type="project" value="UniProtKB-KW"/>
</dbReference>
<organism evidence="5 6">
    <name type="scientific">Candidatus Liptonbacteria bacterium RIFCSPLOWO2_01_FULL_53_13</name>
    <dbReference type="NCBI Taxonomy" id="1798651"/>
    <lineage>
        <taxon>Bacteria</taxon>
        <taxon>Candidatus Liptoniibacteriota</taxon>
    </lineage>
</organism>
<dbReference type="InterPro" id="IPR036390">
    <property type="entry name" value="WH_DNA-bd_sf"/>
</dbReference>
<dbReference type="CDD" id="cd00090">
    <property type="entry name" value="HTH_ARSR"/>
    <property type="match status" value="1"/>
</dbReference>
<dbReference type="PANTHER" id="PTHR33154">
    <property type="entry name" value="TRANSCRIPTIONAL REGULATOR, ARSR FAMILY"/>
    <property type="match status" value="1"/>
</dbReference>
<dbReference type="EMBL" id="MHLB01000024">
    <property type="protein sequence ID" value="OGZ02020.1"/>
    <property type="molecule type" value="Genomic_DNA"/>
</dbReference>
<gene>
    <name evidence="5" type="ORF">A2946_03725</name>
</gene>
<dbReference type="PANTHER" id="PTHR33154:SF18">
    <property type="entry name" value="ARSENICAL RESISTANCE OPERON REPRESSOR"/>
    <property type="match status" value="1"/>
</dbReference>
<evidence type="ECO:0000313" key="5">
    <source>
        <dbReference type="EMBL" id="OGZ02020.1"/>
    </source>
</evidence>
<evidence type="ECO:0000259" key="4">
    <source>
        <dbReference type="PROSITE" id="PS50987"/>
    </source>
</evidence>
<name>A0A1G2CMP7_9BACT</name>
<sequence length="104" mass="12422">MKRKNKRSIINIRKNKIMKRWTQIFKALSNINRVKIIKMLSRRERMNVSEIAEELDISHKATSKHLILLHNLDVLTNKGKDNRVEYWLNPNIPTDIKNTIKLFT</sequence>
<keyword evidence="1" id="KW-0805">Transcription regulation</keyword>
<dbReference type="PROSITE" id="PS50987">
    <property type="entry name" value="HTH_ARSR_2"/>
    <property type="match status" value="1"/>
</dbReference>
<reference evidence="5 6" key="1">
    <citation type="journal article" date="2016" name="Nat. Commun.">
        <title>Thousands of microbial genomes shed light on interconnected biogeochemical processes in an aquifer system.</title>
        <authorList>
            <person name="Anantharaman K."/>
            <person name="Brown C.T."/>
            <person name="Hug L.A."/>
            <person name="Sharon I."/>
            <person name="Castelle C.J."/>
            <person name="Probst A.J."/>
            <person name="Thomas B.C."/>
            <person name="Singh A."/>
            <person name="Wilkins M.J."/>
            <person name="Karaoz U."/>
            <person name="Brodie E.L."/>
            <person name="Williams K.H."/>
            <person name="Hubbard S.S."/>
            <person name="Banfield J.F."/>
        </authorList>
    </citation>
    <scope>NUCLEOTIDE SEQUENCE [LARGE SCALE GENOMIC DNA]</scope>
</reference>
<dbReference type="InterPro" id="IPR011991">
    <property type="entry name" value="ArsR-like_HTH"/>
</dbReference>
<dbReference type="SUPFAM" id="SSF46785">
    <property type="entry name" value="Winged helix' DNA-binding domain"/>
    <property type="match status" value="1"/>
</dbReference>
<accession>A0A1G2CMP7</accession>
<keyword evidence="2" id="KW-0238">DNA-binding</keyword>
<feature type="domain" description="HTH arsR-type" evidence="4">
    <location>
        <begin position="13"/>
        <end position="104"/>
    </location>
</feature>
<dbReference type="InterPro" id="IPR001845">
    <property type="entry name" value="HTH_ArsR_DNA-bd_dom"/>
</dbReference>
<dbReference type="SMART" id="SM00418">
    <property type="entry name" value="HTH_ARSR"/>
    <property type="match status" value="1"/>
</dbReference>
<proteinExistence type="predicted"/>